<evidence type="ECO:0000259" key="2">
    <source>
        <dbReference type="PROSITE" id="PS51677"/>
    </source>
</evidence>
<feature type="transmembrane region" description="Helical" evidence="1">
    <location>
        <begin position="5"/>
        <end position="22"/>
    </location>
</feature>
<dbReference type="InterPro" id="IPR050248">
    <property type="entry name" value="Polysacc_deacetylase_ArnD"/>
</dbReference>
<dbReference type="InterPro" id="IPR011330">
    <property type="entry name" value="Glyco_hydro/deAcase_b/a-brl"/>
</dbReference>
<dbReference type="PANTHER" id="PTHR10587">
    <property type="entry name" value="GLYCOSYL TRANSFERASE-RELATED"/>
    <property type="match status" value="1"/>
</dbReference>
<proteinExistence type="predicted"/>
<dbReference type="PROSITE" id="PS51677">
    <property type="entry name" value="NODB"/>
    <property type="match status" value="1"/>
</dbReference>
<evidence type="ECO:0000256" key="1">
    <source>
        <dbReference type="SAM" id="Phobius"/>
    </source>
</evidence>
<dbReference type="CDD" id="cd10917">
    <property type="entry name" value="CE4_NodB_like_6s_7s"/>
    <property type="match status" value="1"/>
</dbReference>
<dbReference type="Proteomes" id="UP001155280">
    <property type="component" value="Unassembled WGS sequence"/>
</dbReference>
<dbReference type="GO" id="GO:0005975">
    <property type="term" value="P:carbohydrate metabolic process"/>
    <property type="evidence" value="ECO:0007669"/>
    <property type="project" value="InterPro"/>
</dbReference>
<dbReference type="Pfam" id="PF01522">
    <property type="entry name" value="Polysacc_deac_1"/>
    <property type="match status" value="1"/>
</dbReference>
<keyword evidence="1" id="KW-1133">Transmembrane helix</keyword>
<accession>A0A9X2KYB4</accession>
<evidence type="ECO:0000313" key="4">
    <source>
        <dbReference type="Proteomes" id="UP001155280"/>
    </source>
</evidence>
<evidence type="ECO:0000313" key="3">
    <source>
        <dbReference type="EMBL" id="MCP9200466.1"/>
    </source>
</evidence>
<keyword evidence="4" id="KW-1185">Reference proteome</keyword>
<gene>
    <name evidence="3" type="ORF">MKO06_11125</name>
</gene>
<feature type="domain" description="NodB homology" evidence="2">
    <location>
        <begin position="67"/>
        <end position="244"/>
    </location>
</feature>
<protein>
    <submittedName>
        <fullName evidence="3">Polysaccharide deacetylase family protein</fullName>
    </submittedName>
</protein>
<dbReference type="SUPFAM" id="SSF88713">
    <property type="entry name" value="Glycoside hydrolase/deacetylase"/>
    <property type="match status" value="1"/>
</dbReference>
<reference evidence="3" key="1">
    <citation type="submission" date="2022-07" db="EMBL/GenBank/DDBJ databases">
        <title>Gramela sediminis sp. nov., isolated from deep-sea sediment of the Indian Ocean.</title>
        <authorList>
            <person name="Shi H."/>
        </authorList>
    </citation>
    <scope>NUCLEOTIDE SEQUENCE</scope>
    <source>
        <strain evidence="3">GC03-9</strain>
    </source>
</reference>
<dbReference type="InterPro" id="IPR002509">
    <property type="entry name" value="NODB_dom"/>
</dbReference>
<dbReference type="EMBL" id="JANCNS010000002">
    <property type="protein sequence ID" value="MCP9200466.1"/>
    <property type="molecule type" value="Genomic_DNA"/>
</dbReference>
<sequence length="257" mass="29697">MTYRILNILFVITLVIFLYLYLEDLWSFWPVVLLVLGYILFLLVVSTNVGFNFFVKAYNRNPDFEGNSVALSFDDGPNQNTLKILDILDRHEVKATFFCIGQQVEAHPEVFREILKRGHLVGNHTYSHTRKIGFLKSSRIIEEIEACDKVVKDRSGLEMRLFRPPFGIINPKVKRALAKTGHQVIGWNNRPYDAITSSPERILKRILKNLDKGDLILLHDNIEKTSVVLEQLLVKLKQRNLGVVRLDKLFDIDAYTN</sequence>
<keyword evidence="1" id="KW-0812">Transmembrane</keyword>
<dbReference type="AlphaFoldDB" id="A0A9X2KYB4"/>
<dbReference type="GO" id="GO:0016810">
    <property type="term" value="F:hydrolase activity, acting on carbon-nitrogen (but not peptide) bonds"/>
    <property type="evidence" value="ECO:0007669"/>
    <property type="project" value="InterPro"/>
</dbReference>
<comment type="caution">
    <text evidence="3">The sequence shown here is derived from an EMBL/GenBank/DDBJ whole genome shotgun (WGS) entry which is preliminary data.</text>
</comment>
<dbReference type="Gene3D" id="3.20.20.370">
    <property type="entry name" value="Glycoside hydrolase/deacetylase"/>
    <property type="match status" value="1"/>
</dbReference>
<keyword evidence="1" id="KW-0472">Membrane</keyword>
<feature type="transmembrane region" description="Helical" evidence="1">
    <location>
        <begin position="28"/>
        <end position="55"/>
    </location>
</feature>
<name>A0A9X2KYB4_9FLAO</name>
<dbReference type="RefSeq" id="WP_241551252.1">
    <property type="nucleotide sequence ID" value="NZ_JANCNS010000002.1"/>
</dbReference>
<organism evidence="3 4">
    <name type="scientific">Christiangramia oceanisediminis</name>
    <dbReference type="NCBI Taxonomy" id="2920386"/>
    <lineage>
        <taxon>Bacteria</taxon>
        <taxon>Pseudomonadati</taxon>
        <taxon>Bacteroidota</taxon>
        <taxon>Flavobacteriia</taxon>
        <taxon>Flavobacteriales</taxon>
        <taxon>Flavobacteriaceae</taxon>
        <taxon>Christiangramia</taxon>
    </lineage>
</organism>